<feature type="signal peptide" evidence="1">
    <location>
        <begin position="1"/>
        <end position="20"/>
    </location>
</feature>
<evidence type="ECO:0000313" key="3">
    <source>
        <dbReference type="Proteomes" id="UP001595973"/>
    </source>
</evidence>
<proteinExistence type="predicted"/>
<evidence type="ECO:0000256" key="1">
    <source>
        <dbReference type="SAM" id="SignalP"/>
    </source>
</evidence>
<dbReference type="Proteomes" id="UP001595973">
    <property type="component" value="Unassembled WGS sequence"/>
</dbReference>
<feature type="chain" id="PRO_5045417160" evidence="1">
    <location>
        <begin position="21"/>
        <end position="129"/>
    </location>
</feature>
<evidence type="ECO:0000313" key="2">
    <source>
        <dbReference type="EMBL" id="MFC4668633.1"/>
    </source>
</evidence>
<accession>A0ABV9KFE1</accession>
<dbReference type="EMBL" id="JBHSGI010000005">
    <property type="protein sequence ID" value="MFC4668633.1"/>
    <property type="molecule type" value="Genomic_DNA"/>
</dbReference>
<keyword evidence="3" id="KW-1185">Reference proteome</keyword>
<protein>
    <submittedName>
        <fullName evidence="2">Uncharacterized protein</fullName>
    </submittedName>
</protein>
<sequence length="129" mass="13886">MRLAALTCALTLGLSQMAAADQCDTLWTAFKGAPLGSKLERDAGWSEAEFRYRAAQGVFDKAAEVAEGKTPEALKAEGKLPMEYALKLTLADKVLTCYAPEAGAVATEYETAMPATRRAEIIAPFRPKE</sequence>
<comment type="caution">
    <text evidence="2">The sequence shown here is derived from an EMBL/GenBank/DDBJ whole genome shotgun (WGS) entry which is preliminary data.</text>
</comment>
<gene>
    <name evidence="2" type="ORF">ACFO5X_08720</name>
</gene>
<organism evidence="2 3">
    <name type="scientific">Seohaeicola nanhaiensis</name>
    <dbReference type="NCBI Taxonomy" id="1387282"/>
    <lineage>
        <taxon>Bacteria</taxon>
        <taxon>Pseudomonadati</taxon>
        <taxon>Pseudomonadota</taxon>
        <taxon>Alphaproteobacteria</taxon>
        <taxon>Rhodobacterales</taxon>
        <taxon>Roseobacteraceae</taxon>
        <taxon>Seohaeicola</taxon>
    </lineage>
</organism>
<reference evidence="3" key="1">
    <citation type="journal article" date="2019" name="Int. J. Syst. Evol. Microbiol.">
        <title>The Global Catalogue of Microorganisms (GCM) 10K type strain sequencing project: providing services to taxonomists for standard genome sequencing and annotation.</title>
        <authorList>
            <consortium name="The Broad Institute Genomics Platform"/>
            <consortium name="The Broad Institute Genome Sequencing Center for Infectious Disease"/>
            <person name="Wu L."/>
            <person name="Ma J."/>
        </authorList>
    </citation>
    <scope>NUCLEOTIDE SEQUENCE [LARGE SCALE GENOMIC DNA]</scope>
    <source>
        <strain evidence="3">CGMCC 4.7283</strain>
    </source>
</reference>
<dbReference type="RefSeq" id="WP_380716956.1">
    <property type="nucleotide sequence ID" value="NZ_JBHSGI010000005.1"/>
</dbReference>
<keyword evidence="1" id="KW-0732">Signal</keyword>
<name>A0ABV9KFE1_9RHOB</name>